<keyword evidence="3" id="KW-1185">Reference proteome</keyword>
<protein>
    <submittedName>
        <fullName evidence="2">(Mediterranean fruit fly) hypothetical protein</fullName>
    </submittedName>
</protein>
<feature type="compositionally biased region" description="Low complexity" evidence="1">
    <location>
        <begin position="355"/>
        <end position="370"/>
    </location>
</feature>
<dbReference type="AlphaFoldDB" id="A0A811VKG1"/>
<proteinExistence type="predicted"/>
<feature type="compositionally biased region" description="Low complexity" evidence="1">
    <location>
        <begin position="97"/>
        <end position="116"/>
    </location>
</feature>
<evidence type="ECO:0000256" key="1">
    <source>
        <dbReference type="SAM" id="MobiDB-lite"/>
    </source>
</evidence>
<feature type="region of interest" description="Disordered" evidence="1">
    <location>
        <begin position="87"/>
        <end position="140"/>
    </location>
</feature>
<reference evidence="2" key="1">
    <citation type="submission" date="2020-11" db="EMBL/GenBank/DDBJ databases">
        <authorList>
            <person name="Whitehead M."/>
        </authorList>
    </citation>
    <scope>NUCLEOTIDE SEQUENCE</scope>
    <source>
        <strain evidence="2">EGII</strain>
    </source>
</reference>
<dbReference type="Proteomes" id="UP000606786">
    <property type="component" value="Unassembled WGS sequence"/>
</dbReference>
<feature type="compositionally biased region" description="Polar residues" evidence="1">
    <location>
        <begin position="340"/>
        <end position="351"/>
    </location>
</feature>
<comment type="caution">
    <text evidence="2">The sequence shown here is derived from an EMBL/GenBank/DDBJ whole genome shotgun (WGS) entry which is preliminary data.</text>
</comment>
<feature type="region of interest" description="Disordered" evidence="1">
    <location>
        <begin position="335"/>
        <end position="370"/>
    </location>
</feature>
<name>A0A811VKG1_CERCA</name>
<evidence type="ECO:0000313" key="3">
    <source>
        <dbReference type="Proteomes" id="UP000606786"/>
    </source>
</evidence>
<feature type="compositionally biased region" description="Polar residues" evidence="1">
    <location>
        <begin position="124"/>
        <end position="134"/>
    </location>
</feature>
<gene>
    <name evidence="2" type="ORF">CCAP1982_LOCUS23423</name>
</gene>
<dbReference type="EMBL" id="CAJHJT010000056">
    <property type="protein sequence ID" value="CAD7015484.1"/>
    <property type="molecule type" value="Genomic_DNA"/>
</dbReference>
<organism evidence="2 3">
    <name type="scientific">Ceratitis capitata</name>
    <name type="common">Mediterranean fruit fly</name>
    <name type="synonym">Tephritis capitata</name>
    <dbReference type="NCBI Taxonomy" id="7213"/>
    <lineage>
        <taxon>Eukaryota</taxon>
        <taxon>Metazoa</taxon>
        <taxon>Ecdysozoa</taxon>
        <taxon>Arthropoda</taxon>
        <taxon>Hexapoda</taxon>
        <taxon>Insecta</taxon>
        <taxon>Pterygota</taxon>
        <taxon>Neoptera</taxon>
        <taxon>Endopterygota</taxon>
        <taxon>Diptera</taxon>
        <taxon>Brachycera</taxon>
        <taxon>Muscomorpha</taxon>
        <taxon>Tephritoidea</taxon>
        <taxon>Tephritidae</taxon>
        <taxon>Ceratitis</taxon>
        <taxon>Ceratitis</taxon>
    </lineage>
</organism>
<accession>A0A811VKG1</accession>
<dbReference type="OrthoDB" id="10044343at2759"/>
<sequence>MLRLPHAVCQVGCSPFSIRRRRRLSPRACCTLNHITVALELSQWVANVDRSFVGVYVTSSRDAASDDDVRDCDSIDGEHHVIRATRLNVATLKRNHTNNNNNNNNNNKHNNNNNNKHTQHSNKAHNNNNSTKTKPSIGGDMSFGAGSGAGVAISGGMGVRSPEHHADIQMSHHHQFPSNHPLNALGNFMGMSGLHGIPNLQHNDVLEKLKMQVRDMKVGLMEQDYAAAAHAAAFGQNLLPTSLNTAFSLPPTTMAQFEHRVQSLAVQADGGGSGGNAGVSNGNTQSAQHSGGNSVSGSGAACLTNGGSGLLGSGAGGGGGGGGGAGVAGGGSGGSHGGFSFTSPTAPTSKDVNPASNSSTSSEASSSSQQNNAWSFEEQYKQVRQHICVTMEMFQCFPKFRKVARHPQIYTNIL</sequence>
<evidence type="ECO:0000313" key="2">
    <source>
        <dbReference type="EMBL" id="CAD7015484.1"/>
    </source>
</evidence>
<feature type="region of interest" description="Disordered" evidence="1">
    <location>
        <begin position="267"/>
        <end position="296"/>
    </location>
</feature>